<evidence type="ECO:0000313" key="4">
    <source>
        <dbReference type="Proteomes" id="UP000289738"/>
    </source>
</evidence>
<comment type="caution">
    <text evidence="3">The sequence shown here is derived from an EMBL/GenBank/DDBJ whole genome shotgun (WGS) entry which is preliminary data.</text>
</comment>
<accession>A0A445B5F3</accession>
<organism evidence="3 4">
    <name type="scientific">Arachis hypogaea</name>
    <name type="common">Peanut</name>
    <dbReference type="NCBI Taxonomy" id="3818"/>
    <lineage>
        <taxon>Eukaryota</taxon>
        <taxon>Viridiplantae</taxon>
        <taxon>Streptophyta</taxon>
        <taxon>Embryophyta</taxon>
        <taxon>Tracheophyta</taxon>
        <taxon>Spermatophyta</taxon>
        <taxon>Magnoliopsida</taxon>
        <taxon>eudicotyledons</taxon>
        <taxon>Gunneridae</taxon>
        <taxon>Pentapetalae</taxon>
        <taxon>rosids</taxon>
        <taxon>fabids</taxon>
        <taxon>Fabales</taxon>
        <taxon>Fabaceae</taxon>
        <taxon>Papilionoideae</taxon>
        <taxon>50 kb inversion clade</taxon>
        <taxon>dalbergioids sensu lato</taxon>
        <taxon>Dalbergieae</taxon>
        <taxon>Pterocarpus clade</taxon>
        <taxon>Arachis</taxon>
    </lineage>
</organism>
<proteinExistence type="predicted"/>
<dbReference type="Proteomes" id="UP000289738">
    <property type="component" value="Chromosome A10"/>
</dbReference>
<keyword evidence="2" id="KW-0472">Membrane</keyword>
<keyword evidence="2" id="KW-0812">Transmembrane</keyword>
<feature type="transmembrane region" description="Helical" evidence="2">
    <location>
        <begin position="19"/>
        <end position="38"/>
    </location>
</feature>
<evidence type="ECO:0000256" key="2">
    <source>
        <dbReference type="SAM" id="Phobius"/>
    </source>
</evidence>
<reference evidence="3 4" key="1">
    <citation type="submission" date="2019-01" db="EMBL/GenBank/DDBJ databases">
        <title>Sequencing of cultivated peanut Arachis hypogaea provides insights into genome evolution and oil improvement.</title>
        <authorList>
            <person name="Chen X."/>
        </authorList>
    </citation>
    <scope>NUCLEOTIDE SEQUENCE [LARGE SCALE GENOMIC DNA]</scope>
    <source>
        <strain evidence="4">cv. Fuhuasheng</strain>
        <tissue evidence="3">Leaves</tissue>
    </source>
</reference>
<feature type="compositionally biased region" description="Polar residues" evidence="1">
    <location>
        <begin position="155"/>
        <end position="166"/>
    </location>
</feature>
<feature type="region of interest" description="Disordered" evidence="1">
    <location>
        <begin position="155"/>
        <end position="176"/>
    </location>
</feature>
<dbReference type="AlphaFoldDB" id="A0A445B5F3"/>
<evidence type="ECO:0000256" key="1">
    <source>
        <dbReference type="SAM" id="MobiDB-lite"/>
    </source>
</evidence>
<protein>
    <submittedName>
        <fullName evidence="3">Uncharacterized protein</fullName>
    </submittedName>
</protein>
<sequence>MMEIGVDGDKDQHRFKRTFILYIQMSFLLPTTINNVSLVHMLPIFVWTPYVSGIGVAISSTFSSRAEVNTILGPPWFWHWTKELMLERIEAKTKDHMEKRTDIPEGGLHSTEAHYDSFQTHPPPQVTTALMMDVKAASFVKHDFSVPSFSLGFSESSQEDTLTQEGQPAVEKGKTQESPILVEELEDLVEQVINTRVAAALNFAKDKVPHTKRFSL</sequence>
<evidence type="ECO:0000313" key="3">
    <source>
        <dbReference type="EMBL" id="RYR33915.1"/>
    </source>
</evidence>
<keyword evidence="4" id="KW-1185">Reference proteome</keyword>
<keyword evidence="2" id="KW-1133">Transmembrane helix</keyword>
<dbReference type="EMBL" id="SDMP01000010">
    <property type="protein sequence ID" value="RYR33915.1"/>
    <property type="molecule type" value="Genomic_DNA"/>
</dbReference>
<name>A0A445B5F3_ARAHY</name>
<gene>
    <name evidence="3" type="ORF">Ahy_A10g048588</name>
</gene>